<dbReference type="InterPro" id="IPR009003">
    <property type="entry name" value="Peptidase_S1_PA"/>
</dbReference>
<keyword evidence="2 5" id="KW-0812">Transmembrane</keyword>
<proteinExistence type="predicted"/>
<dbReference type="PANTHER" id="PTHR43019:SF23">
    <property type="entry name" value="PROTEASE DO-LIKE 5, CHLOROPLASTIC"/>
    <property type="match status" value="1"/>
</dbReference>
<evidence type="ECO:0000256" key="1">
    <source>
        <dbReference type="ARBA" id="ARBA00004141"/>
    </source>
</evidence>
<name>A0A1I4X495_PSUAM</name>
<comment type="subcellular location">
    <subcellularLocation>
        <location evidence="1">Membrane</location>
        <topology evidence="1">Multi-pass membrane protein</topology>
    </subcellularLocation>
</comment>
<keyword evidence="7" id="KW-1185">Reference proteome</keyword>
<dbReference type="GO" id="GO:0006508">
    <property type="term" value="P:proteolysis"/>
    <property type="evidence" value="ECO:0007669"/>
    <property type="project" value="InterPro"/>
</dbReference>
<dbReference type="PANTHER" id="PTHR43019">
    <property type="entry name" value="SERINE ENDOPROTEASE DEGS"/>
    <property type="match status" value="1"/>
</dbReference>
<dbReference type="Proteomes" id="UP000199614">
    <property type="component" value="Unassembled WGS sequence"/>
</dbReference>
<evidence type="ECO:0000256" key="5">
    <source>
        <dbReference type="SAM" id="Phobius"/>
    </source>
</evidence>
<dbReference type="GO" id="GO:0016020">
    <property type="term" value="C:membrane"/>
    <property type="evidence" value="ECO:0007669"/>
    <property type="project" value="UniProtKB-SubCell"/>
</dbReference>
<feature type="transmembrane region" description="Helical" evidence="5">
    <location>
        <begin position="5"/>
        <end position="22"/>
    </location>
</feature>
<evidence type="ECO:0000256" key="3">
    <source>
        <dbReference type="ARBA" id="ARBA00022989"/>
    </source>
</evidence>
<keyword evidence="4 5" id="KW-0472">Membrane</keyword>
<dbReference type="InterPro" id="IPR043504">
    <property type="entry name" value="Peptidase_S1_PA_chymotrypsin"/>
</dbReference>
<dbReference type="PRINTS" id="PR00834">
    <property type="entry name" value="PROTEASES2C"/>
</dbReference>
<evidence type="ECO:0000256" key="4">
    <source>
        <dbReference type="ARBA" id="ARBA00023136"/>
    </source>
</evidence>
<feature type="transmembrane region" description="Helical" evidence="5">
    <location>
        <begin position="102"/>
        <end position="123"/>
    </location>
</feature>
<dbReference type="NCBIfam" id="NF033740">
    <property type="entry name" value="MarP_fam_protase"/>
    <property type="match status" value="1"/>
</dbReference>
<organism evidence="6 7">
    <name type="scientific">Pseudonocardia ammonioxydans</name>
    <dbReference type="NCBI Taxonomy" id="260086"/>
    <lineage>
        <taxon>Bacteria</taxon>
        <taxon>Bacillati</taxon>
        <taxon>Actinomycetota</taxon>
        <taxon>Actinomycetes</taxon>
        <taxon>Pseudonocardiales</taxon>
        <taxon>Pseudonocardiaceae</taxon>
        <taxon>Pseudonocardia</taxon>
    </lineage>
</organism>
<accession>A0A1I4X495</accession>
<dbReference type="InterPro" id="IPR047680">
    <property type="entry name" value="MarP-like"/>
</dbReference>
<gene>
    <name evidence="6" type="ORF">SAMN05216207_101055</name>
</gene>
<dbReference type="Pfam" id="PF02674">
    <property type="entry name" value="Colicin_V"/>
    <property type="match status" value="1"/>
</dbReference>
<dbReference type="STRING" id="260086.SAMN05216207_101055"/>
<evidence type="ECO:0000313" key="6">
    <source>
        <dbReference type="EMBL" id="SFN20831.1"/>
    </source>
</evidence>
<evidence type="ECO:0000313" key="7">
    <source>
        <dbReference type="Proteomes" id="UP000199614"/>
    </source>
</evidence>
<feature type="transmembrane region" description="Helical" evidence="5">
    <location>
        <begin position="61"/>
        <end position="82"/>
    </location>
</feature>
<dbReference type="EMBL" id="FOUY01000010">
    <property type="protein sequence ID" value="SFN20831.1"/>
    <property type="molecule type" value="Genomic_DNA"/>
</dbReference>
<protein>
    <submittedName>
        <fullName evidence="6">Colicin V production protein</fullName>
    </submittedName>
</protein>
<sequence>MIISWVDVVVVILALLAAVSGWRHGVAVALLSFVGVLTGAVLGLRLAPLVAAQVESQQAKVLLGVGAVVLLVALGEATGVYLGRFIRDRIRREGTLKVDSTLGAGVQAVAVVVAAWLIALPLASTGFPTLTGGIRDSRVLAGVDGVMPDAARQLPAELRQILDDSGFPDVVSPFSRTPVAAVGPPDSSLAQDPIVTEVRDRVLKVRGRAPSCRRALEGTGFVVAPQRVMTNAHVVAGTSSTTVEVTTDSGRSRRLDAEVIHYDPQVDVAVLDVPALEEEPLRFTPDPASVGDDTIIVGYPLDGPYTVTPGKVRERIRLRGPDIYEQGSVVRDVYTVRAVVRSGNSGGPMITPDGRVVGVVFGAALDDSETGFVLTAEQVAEALNVAADDSATPVDTGECAS</sequence>
<reference evidence="6 7" key="1">
    <citation type="submission" date="2016-10" db="EMBL/GenBank/DDBJ databases">
        <authorList>
            <person name="de Groot N.N."/>
        </authorList>
    </citation>
    <scope>NUCLEOTIDE SEQUENCE [LARGE SCALE GENOMIC DNA]</scope>
    <source>
        <strain evidence="6 7">CGMCC 4.1877</strain>
    </source>
</reference>
<dbReference type="GO" id="GO:0004252">
    <property type="term" value="F:serine-type endopeptidase activity"/>
    <property type="evidence" value="ECO:0007669"/>
    <property type="project" value="InterPro"/>
</dbReference>
<dbReference type="AlphaFoldDB" id="A0A1I4X495"/>
<dbReference type="Gene3D" id="2.40.10.10">
    <property type="entry name" value="Trypsin-like serine proteases"/>
    <property type="match status" value="2"/>
</dbReference>
<dbReference type="SUPFAM" id="SSF50494">
    <property type="entry name" value="Trypsin-like serine proteases"/>
    <property type="match status" value="1"/>
</dbReference>
<dbReference type="Pfam" id="PF13365">
    <property type="entry name" value="Trypsin_2"/>
    <property type="match status" value="1"/>
</dbReference>
<dbReference type="InterPro" id="IPR003825">
    <property type="entry name" value="Colicin-V_CvpA"/>
</dbReference>
<feature type="transmembrane region" description="Helical" evidence="5">
    <location>
        <begin position="28"/>
        <end position="49"/>
    </location>
</feature>
<dbReference type="InterPro" id="IPR001940">
    <property type="entry name" value="Peptidase_S1C"/>
</dbReference>
<dbReference type="GO" id="GO:0009403">
    <property type="term" value="P:toxin biosynthetic process"/>
    <property type="evidence" value="ECO:0007669"/>
    <property type="project" value="InterPro"/>
</dbReference>
<keyword evidence="3 5" id="KW-1133">Transmembrane helix</keyword>
<evidence type="ECO:0000256" key="2">
    <source>
        <dbReference type="ARBA" id="ARBA00022692"/>
    </source>
</evidence>